<comment type="caution">
    <text evidence="1">Lacks conserved residue(s) required for the propagation of feature annotation.</text>
</comment>
<dbReference type="EMBL" id="JBHRZT010000020">
    <property type="protein sequence ID" value="MFC3882650.1"/>
    <property type="molecule type" value="Genomic_DNA"/>
</dbReference>
<dbReference type="Gene3D" id="1.20.120.910">
    <property type="entry name" value="DksA, coiled-coil domain"/>
    <property type="match status" value="1"/>
</dbReference>
<dbReference type="PROSITE" id="PS51128">
    <property type="entry name" value="ZF_DKSA_2"/>
    <property type="match status" value="1"/>
</dbReference>
<evidence type="ECO:0000313" key="2">
    <source>
        <dbReference type="EMBL" id="MFC3882650.1"/>
    </source>
</evidence>
<proteinExistence type="predicted"/>
<organism evidence="2 3">
    <name type="scientific">Bacillus songklensis</name>
    <dbReference type="NCBI Taxonomy" id="1069116"/>
    <lineage>
        <taxon>Bacteria</taxon>
        <taxon>Bacillati</taxon>
        <taxon>Bacillota</taxon>
        <taxon>Bacilli</taxon>
        <taxon>Bacillales</taxon>
        <taxon>Bacillaceae</taxon>
        <taxon>Bacillus</taxon>
    </lineage>
</organism>
<evidence type="ECO:0000313" key="3">
    <source>
        <dbReference type="Proteomes" id="UP001595752"/>
    </source>
</evidence>
<keyword evidence="3" id="KW-1185">Reference proteome</keyword>
<name>A0ABV8AYI2_9BACI</name>
<dbReference type="RefSeq" id="WP_377912315.1">
    <property type="nucleotide sequence ID" value="NZ_JBHRZT010000020.1"/>
</dbReference>
<gene>
    <name evidence="2" type="ORF">ACFOU2_03745</name>
</gene>
<reference evidence="3" key="1">
    <citation type="journal article" date="2019" name="Int. J. Syst. Evol. Microbiol.">
        <title>The Global Catalogue of Microorganisms (GCM) 10K type strain sequencing project: providing services to taxonomists for standard genome sequencing and annotation.</title>
        <authorList>
            <consortium name="The Broad Institute Genomics Platform"/>
            <consortium name="The Broad Institute Genome Sequencing Center for Infectious Disease"/>
            <person name="Wu L."/>
            <person name="Ma J."/>
        </authorList>
    </citation>
    <scope>NUCLEOTIDE SEQUENCE [LARGE SCALE GENOMIC DNA]</scope>
    <source>
        <strain evidence="3">CCUG 61889</strain>
    </source>
</reference>
<comment type="caution">
    <text evidence="2">The sequence shown here is derived from an EMBL/GenBank/DDBJ whole genome shotgun (WGS) entry which is preliminary data.</text>
</comment>
<dbReference type="Proteomes" id="UP001595752">
    <property type="component" value="Unassembled WGS sequence"/>
</dbReference>
<protein>
    <submittedName>
        <fullName evidence="2">TraR/DksA family transcriptional regulator</fullName>
    </submittedName>
</protein>
<accession>A0ABV8AYI2</accession>
<evidence type="ECO:0000256" key="1">
    <source>
        <dbReference type="PROSITE-ProRule" id="PRU00510"/>
    </source>
</evidence>
<sequence>MQNHPYSLLKTELETMKQELTASLRRHETEILWNEHGKRPDVVQYIKDDLDDVERALFKFQIGLFGIDEATGDKIPLKKLKVLPTARTEKDVYFIH</sequence>